<dbReference type="HOGENOM" id="CLU_046932_2_2_2"/>
<dbReference type="AlphaFoldDB" id="F4C0T0"/>
<dbReference type="GO" id="GO:0010134">
    <property type="term" value="P:sulfate assimilation via adenylyl sulfate reduction"/>
    <property type="evidence" value="ECO:0007669"/>
    <property type="project" value="TreeGrafter"/>
</dbReference>
<name>F4C0T0_METSG</name>
<accession>F4C0T0</accession>
<proteinExistence type="predicted"/>
<dbReference type="InterPro" id="IPR059117">
    <property type="entry name" value="APS_kinase_dom"/>
</dbReference>
<dbReference type="Gene3D" id="3.40.50.300">
    <property type="entry name" value="P-loop containing nucleotide triphosphate hydrolases"/>
    <property type="match status" value="1"/>
</dbReference>
<dbReference type="Proteomes" id="UP000007807">
    <property type="component" value="Chromosome"/>
</dbReference>
<dbReference type="InterPro" id="IPR027417">
    <property type="entry name" value="P-loop_NTPase"/>
</dbReference>
<dbReference type="GO" id="GO:0019379">
    <property type="term" value="P:sulfate assimilation, phosphoadenylyl sulfate reduction by phosphoadenylyl-sulfate reductase (thioredoxin)"/>
    <property type="evidence" value="ECO:0007669"/>
    <property type="project" value="TreeGrafter"/>
</dbReference>
<sequence>MEVKKRLQERGIEVKILQLDEIRRVITPEPKYTEEERDIVYASLAYMGKILAEENKNVIIDATANRRRYRDLARQLIPNFAEVFIRAPLEVCMDREERRNAAFSPKDIYKKAGRKNALVPGVNVAYEEPISPEIEVDAAVSSPLESSSYIADRIAELYGSA</sequence>
<dbReference type="GO" id="GO:0005737">
    <property type="term" value="C:cytoplasm"/>
    <property type="evidence" value="ECO:0007669"/>
    <property type="project" value="TreeGrafter"/>
</dbReference>
<dbReference type="Pfam" id="PF01583">
    <property type="entry name" value="APS_kinase"/>
    <property type="match status" value="1"/>
</dbReference>
<protein>
    <recommendedName>
        <fullName evidence="2">APS kinase domain-containing protein</fullName>
    </recommendedName>
</protein>
<dbReference type="InterPro" id="IPR050512">
    <property type="entry name" value="Sulf_AdTrans/APS_kinase"/>
</dbReference>
<dbReference type="PANTHER" id="PTHR42700">
    <property type="entry name" value="SULFATE ADENYLYLTRANSFERASE"/>
    <property type="match status" value="1"/>
</dbReference>
<organism evidence="3 4">
    <name type="scientific">Methanothrix soehngenii (strain ATCC 5969 / DSM 3671 / JCM 10134 / NBRC 103675 / OCM 69 / GP-6)</name>
    <name type="common">Methanosaeta concilii</name>
    <dbReference type="NCBI Taxonomy" id="990316"/>
    <lineage>
        <taxon>Archaea</taxon>
        <taxon>Methanobacteriati</taxon>
        <taxon>Methanobacteriota</taxon>
        <taxon>Stenosarchaea group</taxon>
        <taxon>Methanomicrobia</taxon>
        <taxon>Methanotrichales</taxon>
        <taxon>Methanotrichaceae</taxon>
        <taxon>Methanothrix</taxon>
    </lineage>
</organism>
<reference evidence="3 4" key="1">
    <citation type="journal article" date="2011" name="J. Bacteriol.">
        <title>Complete genome sequence of Methanosaeta concilii, a specialist in aceticlastic methanogenesis.</title>
        <authorList>
            <person name="Barber R.D."/>
            <person name="Zhang L."/>
            <person name="Harnack M."/>
            <person name="Olson M.V."/>
            <person name="Kaul R."/>
            <person name="Ingram-Smith C."/>
            <person name="Smith K.S."/>
        </authorList>
    </citation>
    <scope>NUCLEOTIDE SEQUENCE [LARGE SCALE GENOMIC DNA]</scope>
    <source>
        <strain evidence="4">ATCC 5969 / DSM 3671 / JCM 10134 / NBRC 103675 / OCM 69 / GP-6</strain>
    </source>
</reference>
<evidence type="ECO:0000313" key="4">
    <source>
        <dbReference type="Proteomes" id="UP000007807"/>
    </source>
</evidence>
<dbReference type="EMBL" id="CP002565">
    <property type="protein sequence ID" value="AEB69268.1"/>
    <property type="molecule type" value="Genomic_DNA"/>
</dbReference>
<dbReference type="KEGG" id="mcj:MCON_2909"/>
<evidence type="ECO:0000313" key="3">
    <source>
        <dbReference type="EMBL" id="AEB69268.1"/>
    </source>
</evidence>
<dbReference type="PANTHER" id="PTHR42700:SF1">
    <property type="entry name" value="SULFATE ADENYLYLTRANSFERASE"/>
    <property type="match status" value="1"/>
</dbReference>
<keyword evidence="4" id="KW-1185">Reference proteome</keyword>
<dbReference type="SUPFAM" id="SSF52540">
    <property type="entry name" value="P-loop containing nucleoside triphosphate hydrolases"/>
    <property type="match status" value="1"/>
</dbReference>
<dbReference type="STRING" id="990316.MCON_2909"/>
<gene>
    <name evidence="3" type="ordered locus">MCON_2909</name>
</gene>
<keyword evidence="1" id="KW-0808">Transferase</keyword>
<dbReference type="InParanoid" id="F4C0T0"/>
<evidence type="ECO:0000256" key="1">
    <source>
        <dbReference type="ARBA" id="ARBA00022679"/>
    </source>
</evidence>
<feature type="domain" description="APS kinase" evidence="2">
    <location>
        <begin position="2"/>
        <end position="137"/>
    </location>
</feature>
<evidence type="ECO:0000259" key="2">
    <source>
        <dbReference type="Pfam" id="PF01583"/>
    </source>
</evidence>
<dbReference type="GO" id="GO:0004781">
    <property type="term" value="F:sulfate adenylyltransferase (ATP) activity"/>
    <property type="evidence" value="ECO:0007669"/>
    <property type="project" value="TreeGrafter"/>
</dbReference>